<organism evidence="1 2">
    <name type="scientific">Diversispora eburnea</name>
    <dbReference type="NCBI Taxonomy" id="1213867"/>
    <lineage>
        <taxon>Eukaryota</taxon>
        <taxon>Fungi</taxon>
        <taxon>Fungi incertae sedis</taxon>
        <taxon>Mucoromycota</taxon>
        <taxon>Glomeromycotina</taxon>
        <taxon>Glomeromycetes</taxon>
        <taxon>Diversisporales</taxon>
        <taxon>Diversisporaceae</taxon>
        <taxon>Diversispora</taxon>
    </lineage>
</organism>
<evidence type="ECO:0000313" key="2">
    <source>
        <dbReference type="Proteomes" id="UP000789706"/>
    </source>
</evidence>
<dbReference type="AlphaFoldDB" id="A0A9N9F4H2"/>
<protein>
    <submittedName>
        <fullName evidence="1">2850_t:CDS:1</fullName>
    </submittedName>
</protein>
<name>A0A9N9F4H2_9GLOM</name>
<sequence>MSSNINMRLSAINMDLPYEQHYLSLKVMRLSNPIHTKTTTSTFNSSSSTDNIIDPLAGQKPPTKIFMKDISETTFDSYITITNESKYHVHDIV</sequence>
<proteinExistence type="predicted"/>
<accession>A0A9N9F4H2</accession>
<dbReference type="Proteomes" id="UP000789706">
    <property type="component" value="Unassembled WGS sequence"/>
</dbReference>
<comment type="caution">
    <text evidence="1">The sequence shown here is derived from an EMBL/GenBank/DDBJ whole genome shotgun (WGS) entry which is preliminary data.</text>
</comment>
<reference evidence="1" key="1">
    <citation type="submission" date="2021-06" db="EMBL/GenBank/DDBJ databases">
        <authorList>
            <person name="Kallberg Y."/>
            <person name="Tangrot J."/>
            <person name="Rosling A."/>
        </authorList>
    </citation>
    <scope>NUCLEOTIDE SEQUENCE</scope>
    <source>
        <strain evidence="1">AZ414A</strain>
    </source>
</reference>
<keyword evidence="2" id="KW-1185">Reference proteome</keyword>
<dbReference type="EMBL" id="CAJVPK010000422">
    <property type="protein sequence ID" value="CAG8508311.1"/>
    <property type="molecule type" value="Genomic_DNA"/>
</dbReference>
<gene>
    <name evidence="1" type="ORF">DEBURN_LOCUS5041</name>
</gene>
<evidence type="ECO:0000313" key="1">
    <source>
        <dbReference type="EMBL" id="CAG8508311.1"/>
    </source>
</evidence>